<dbReference type="AlphaFoldDB" id="A0A517R1L0"/>
<sequence>MSAPIQIVNGITMTPEGEVSVELGLEETLFDIAGAMEARTELPVDPNHVLAAVILASRVGHVTPLYTLKSDDQELIALLDTHIRVVFDKYGGLVCEDEDLSNES</sequence>
<evidence type="ECO:0000313" key="2">
    <source>
        <dbReference type="Proteomes" id="UP000317318"/>
    </source>
</evidence>
<dbReference type="EMBL" id="CP036268">
    <property type="protein sequence ID" value="QDT37777.1"/>
    <property type="molecule type" value="Genomic_DNA"/>
</dbReference>
<proteinExistence type="predicted"/>
<keyword evidence="2" id="KW-1185">Reference proteome</keyword>
<protein>
    <submittedName>
        <fullName evidence="1">Uncharacterized protein</fullName>
    </submittedName>
</protein>
<name>A0A517R1L0_9PLAN</name>
<dbReference type="OrthoDB" id="285492at2"/>
<evidence type="ECO:0000313" key="1">
    <source>
        <dbReference type="EMBL" id="QDT37777.1"/>
    </source>
</evidence>
<dbReference type="Proteomes" id="UP000317318">
    <property type="component" value="Chromosome"/>
</dbReference>
<dbReference type="KEGG" id="svp:Pan189_21590"/>
<accession>A0A517R1L0</accession>
<dbReference type="RefSeq" id="WP_145363866.1">
    <property type="nucleotide sequence ID" value="NZ_CP036268.1"/>
</dbReference>
<organism evidence="1 2">
    <name type="scientific">Stratiformator vulcanicus</name>
    <dbReference type="NCBI Taxonomy" id="2527980"/>
    <lineage>
        <taxon>Bacteria</taxon>
        <taxon>Pseudomonadati</taxon>
        <taxon>Planctomycetota</taxon>
        <taxon>Planctomycetia</taxon>
        <taxon>Planctomycetales</taxon>
        <taxon>Planctomycetaceae</taxon>
        <taxon>Stratiformator</taxon>
    </lineage>
</organism>
<reference evidence="1 2" key="1">
    <citation type="submission" date="2019-02" db="EMBL/GenBank/DDBJ databases">
        <title>Deep-cultivation of Planctomycetes and their phenomic and genomic characterization uncovers novel biology.</title>
        <authorList>
            <person name="Wiegand S."/>
            <person name="Jogler M."/>
            <person name="Boedeker C."/>
            <person name="Pinto D."/>
            <person name="Vollmers J."/>
            <person name="Rivas-Marin E."/>
            <person name="Kohn T."/>
            <person name="Peeters S.H."/>
            <person name="Heuer A."/>
            <person name="Rast P."/>
            <person name="Oberbeckmann S."/>
            <person name="Bunk B."/>
            <person name="Jeske O."/>
            <person name="Meyerdierks A."/>
            <person name="Storesund J.E."/>
            <person name="Kallscheuer N."/>
            <person name="Luecker S."/>
            <person name="Lage O.M."/>
            <person name="Pohl T."/>
            <person name="Merkel B.J."/>
            <person name="Hornburger P."/>
            <person name="Mueller R.-W."/>
            <person name="Bruemmer F."/>
            <person name="Labrenz M."/>
            <person name="Spormann A.M."/>
            <person name="Op den Camp H."/>
            <person name="Overmann J."/>
            <person name="Amann R."/>
            <person name="Jetten M.S.M."/>
            <person name="Mascher T."/>
            <person name="Medema M.H."/>
            <person name="Devos D.P."/>
            <person name="Kaster A.-K."/>
            <person name="Ovreas L."/>
            <person name="Rohde M."/>
            <person name="Galperin M.Y."/>
            <person name="Jogler C."/>
        </authorList>
    </citation>
    <scope>NUCLEOTIDE SEQUENCE [LARGE SCALE GENOMIC DNA]</scope>
    <source>
        <strain evidence="1 2">Pan189</strain>
    </source>
</reference>
<gene>
    <name evidence="1" type="ORF">Pan189_21590</name>
</gene>